<evidence type="ECO:0000313" key="1">
    <source>
        <dbReference type="EMBL" id="SVB79073.1"/>
    </source>
</evidence>
<name>A0A382GWY0_9ZZZZ</name>
<organism evidence="1">
    <name type="scientific">marine metagenome</name>
    <dbReference type="NCBI Taxonomy" id="408172"/>
    <lineage>
        <taxon>unclassified sequences</taxon>
        <taxon>metagenomes</taxon>
        <taxon>ecological metagenomes</taxon>
    </lineage>
</organism>
<sequence>MIQEIETEELYNQYTEYRNRLNVWKKNHGLFINDIIKLEKHLDKLLNERLDHLIMLRQTKRQMYQERADQKLIEAIKSLKYFSKIELLASLSKN</sequence>
<dbReference type="AlphaFoldDB" id="A0A382GWY0"/>
<proteinExistence type="predicted"/>
<accession>A0A382GWY0</accession>
<gene>
    <name evidence="1" type="ORF">METZ01_LOCUS231927</name>
</gene>
<dbReference type="EMBL" id="UINC01057667">
    <property type="protein sequence ID" value="SVB79073.1"/>
    <property type="molecule type" value="Genomic_DNA"/>
</dbReference>
<protein>
    <submittedName>
        <fullName evidence="1">Uncharacterized protein</fullName>
    </submittedName>
</protein>
<reference evidence="1" key="1">
    <citation type="submission" date="2018-05" db="EMBL/GenBank/DDBJ databases">
        <authorList>
            <person name="Lanie J.A."/>
            <person name="Ng W.-L."/>
            <person name="Kazmierczak K.M."/>
            <person name="Andrzejewski T.M."/>
            <person name="Davidsen T.M."/>
            <person name="Wayne K.J."/>
            <person name="Tettelin H."/>
            <person name="Glass J.I."/>
            <person name="Rusch D."/>
            <person name="Podicherti R."/>
            <person name="Tsui H.-C.T."/>
            <person name="Winkler M.E."/>
        </authorList>
    </citation>
    <scope>NUCLEOTIDE SEQUENCE</scope>
</reference>